<dbReference type="Pfam" id="PF00313">
    <property type="entry name" value="CSD"/>
    <property type="match status" value="1"/>
</dbReference>
<feature type="domain" description="CSD" evidence="2">
    <location>
        <begin position="4"/>
        <end position="78"/>
    </location>
</feature>
<dbReference type="PROSITE" id="PS51857">
    <property type="entry name" value="CSD_2"/>
    <property type="match status" value="1"/>
</dbReference>
<evidence type="ECO:0000256" key="1">
    <source>
        <dbReference type="SAM" id="MobiDB-lite"/>
    </source>
</evidence>
<comment type="caution">
    <text evidence="3">The sequence shown here is derived from an EMBL/GenBank/DDBJ whole genome shotgun (WGS) entry which is preliminary data.</text>
</comment>
<keyword evidence="4" id="KW-1185">Reference proteome</keyword>
<evidence type="ECO:0000313" key="4">
    <source>
        <dbReference type="Proteomes" id="UP001189429"/>
    </source>
</evidence>
<protein>
    <recommendedName>
        <fullName evidence="2">CSD domain-containing protein</fullName>
    </recommendedName>
</protein>
<evidence type="ECO:0000259" key="2">
    <source>
        <dbReference type="PROSITE" id="PS51857"/>
    </source>
</evidence>
<sequence>MPKRESGVVNTWNVEKQYGFVSINSGKPDAFLHTDNILDRELREEVKTEGLKRGEKITFDLEPPTTGKGKMVAINIEVTGRGGRGGGGRGRSRSGSRRRARSLSRRPRHRSRSPEQASQPQPPAAPQRQPLSR</sequence>
<feature type="compositionally biased region" description="Gly residues" evidence="1">
    <location>
        <begin position="80"/>
        <end position="89"/>
    </location>
</feature>
<organism evidence="3 4">
    <name type="scientific">Prorocentrum cordatum</name>
    <dbReference type="NCBI Taxonomy" id="2364126"/>
    <lineage>
        <taxon>Eukaryota</taxon>
        <taxon>Sar</taxon>
        <taxon>Alveolata</taxon>
        <taxon>Dinophyceae</taxon>
        <taxon>Prorocentrales</taxon>
        <taxon>Prorocentraceae</taxon>
        <taxon>Prorocentrum</taxon>
    </lineage>
</organism>
<gene>
    <name evidence="3" type="ORF">PCOR1329_LOCUS3071</name>
</gene>
<dbReference type="EMBL" id="CAUYUJ010000780">
    <property type="protein sequence ID" value="CAK0792507.1"/>
    <property type="molecule type" value="Genomic_DNA"/>
</dbReference>
<evidence type="ECO:0000313" key="3">
    <source>
        <dbReference type="EMBL" id="CAK0792507.1"/>
    </source>
</evidence>
<feature type="region of interest" description="Disordered" evidence="1">
    <location>
        <begin position="77"/>
        <end position="133"/>
    </location>
</feature>
<feature type="compositionally biased region" description="Basic residues" evidence="1">
    <location>
        <begin position="90"/>
        <end position="111"/>
    </location>
</feature>
<proteinExistence type="predicted"/>
<dbReference type="Proteomes" id="UP001189429">
    <property type="component" value="Unassembled WGS sequence"/>
</dbReference>
<accession>A0ABN9PQ26</accession>
<dbReference type="SUPFAM" id="SSF50249">
    <property type="entry name" value="Nucleic acid-binding proteins"/>
    <property type="match status" value="1"/>
</dbReference>
<dbReference type="InterPro" id="IPR002059">
    <property type="entry name" value="CSP_DNA-bd"/>
</dbReference>
<dbReference type="InterPro" id="IPR012340">
    <property type="entry name" value="NA-bd_OB-fold"/>
</dbReference>
<dbReference type="Gene3D" id="2.40.50.140">
    <property type="entry name" value="Nucleic acid-binding proteins"/>
    <property type="match status" value="1"/>
</dbReference>
<name>A0ABN9PQ26_9DINO</name>
<dbReference type="InterPro" id="IPR011129">
    <property type="entry name" value="CSD"/>
</dbReference>
<dbReference type="SMART" id="SM00357">
    <property type="entry name" value="CSP"/>
    <property type="match status" value="1"/>
</dbReference>
<reference evidence="3" key="1">
    <citation type="submission" date="2023-10" db="EMBL/GenBank/DDBJ databases">
        <authorList>
            <person name="Chen Y."/>
            <person name="Shah S."/>
            <person name="Dougan E. K."/>
            <person name="Thang M."/>
            <person name="Chan C."/>
        </authorList>
    </citation>
    <scope>NUCLEOTIDE SEQUENCE [LARGE SCALE GENOMIC DNA]</scope>
</reference>